<gene>
    <name evidence="2" type="ORF">SAMN05216565_12910</name>
</gene>
<feature type="transmembrane region" description="Helical" evidence="1">
    <location>
        <begin position="42"/>
        <end position="66"/>
    </location>
</feature>
<evidence type="ECO:0000256" key="1">
    <source>
        <dbReference type="SAM" id="Phobius"/>
    </source>
</evidence>
<keyword evidence="3" id="KW-1185">Reference proteome</keyword>
<protein>
    <submittedName>
        <fullName evidence="2">Uncharacterized protein</fullName>
    </submittedName>
</protein>
<proteinExistence type="predicted"/>
<dbReference type="EMBL" id="FNJU01000029">
    <property type="protein sequence ID" value="SDP97441.1"/>
    <property type="molecule type" value="Genomic_DNA"/>
</dbReference>
<dbReference type="RefSeq" id="WP_090859994.1">
    <property type="nucleotide sequence ID" value="NZ_FNJU01000029.1"/>
</dbReference>
<keyword evidence="1" id="KW-1133">Transmembrane helix</keyword>
<dbReference type="OrthoDB" id="2885074at2"/>
<sequence>MVGANAEKMKTVRRISTIGISIGLISMMISFIVSGFNATSFVTLLGGGIIYASMVFFGFGLFLCLIEEYADRAKGEVN</sequence>
<keyword evidence="1" id="KW-0812">Transmembrane</keyword>
<organism evidence="2 3">
    <name type="scientific">Litchfieldia salsa</name>
    <dbReference type="NCBI Taxonomy" id="930152"/>
    <lineage>
        <taxon>Bacteria</taxon>
        <taxon>Bacillati</taxon>
        <taxon>Bacillota</taxon>
        <taxon>Bacilli</taxon>
        <taxon>Bacillales</taxon>
        <taxon>Bacillaceae</taxon>
        <taxon>Litchfieldia</taxon>
    </lineage>
</organism>
<dbReference type="AlphaFoldDB" id="A0A1H0X3D2"/>
<evidence type="ECO:0000313" key="3">
    <source>
        <dbReference type="Proteomes" id="UP000199159"/>
    </source>
</evidence>
<dbReference type="Proteomes" id="UP000199159">
    <property type="component" value="Unassembled WGS sequence"/>
</dbReference>
<evidence type="ECO:0000313" key="2">
    <source>
        <dbReference type="EMBL" id="SDP97441.1"/>
    </source>
</evidence>
<feature type="transmembrane region" description="Helical" evidence="1">
    <location>
        <begin position="15"/>
        <end position="36"/>
    </location>
</feature>
<name>A0A1H0X3D2_9BACI</name>
<accession>A0A1H0X3D2</accession>
<reference evidence="3" key="1">
    <citation type="submission" date="2016-10" db="EMBL/GenBank/DDBJ databases">
        <authorList>
            <person name="Varghese N."/>
            <person name="Submissions S."/>
        </authorList>
    </citation>
    <scope>NUCLEOTIDE SEQUENCE [LARGE SCALE GENOMIC DNA]</scope>
    <source>
        <strain evidence="3">IBRC-M10078</strain>
    </source>
</reference>
<keyword evidence="1" id="KW-0472">Membrane</keyword>